<dbReference type="Proteomes" id="UP000635726">
    <property type="component" value="Unassembled WGS sequence"/>
</dbReference>
<sequence>MKPAEVTPAAPLRFTVLSCSLDPNSRSRVLAHLSRDVLAGAGHHVQLIDLRDTPLPPFDHHAVYDSPHHATLHRAVQDADGVVLAAPVYNWSLGSALKNVIEATGSTGEGRRAAWFDQLVTFVCSGGLPHSYMAAASLQTSLMLDFKCVLNPYQVYASGRDWQDDGQPVPALRARLEKTLAVKAELAARLRGRTITSDWEI</sequence>
<comment type="caution">
    <text evidence="2">The sequence shown here is derived from an EMBL/GenBank/DDBJ whole genome shotgun (WGS) entry which is preliminary data.</text>
</comment>
<protein>
    <submittedName>
        <fullName evidence="2">NAD(P)H-dependent oxidoreductase</fullName>
    </submittedName>
</protein>
<dbReference type="InterPro" id="IPR005025">
    <property type="entry name" value="FMN_Rdtase-like_dom"/>
</dbReference>
<dbReference type="Gene3D" id="3.40.50.360">
    <property type="match status" value="1"/>
</dbReference>
<dbReference type="RefSeq" id="WP_229670717.1">
    <property type="nucleotide sequence ID" value="NZ_BMOE01000001.1"/>
</dbReference>
<dbReference type="GO" id="GO:0016491">
    <property type="term" value="F:oxidoreductase activity"/>
    <property type="evidence" value="ECO:0007669"/>
    <property type="project" value="InterPro"/>
</dbReference>
<evidence type="ECO:0000313" key="3">
    <source>
        <dbReference type="Proteomes" id="UP000635726"/>
    </source>
</evidence>
<keyword evidence="3" id="KW-1185">Reference proteome</keyword>
<dbReference type="SUPFAM" id="SSF52218">
    <property type="entry name" value="Flavoproteins"/>
    <property type="match status" value="1"/>
</dbReference>
<evidence type="ECO:0000313" key="2">
    <source>
        <dbReference type="EMBL" id="GGJ65918.1"/>
    </source>
</evidence>
<dbReference type="InterPro" id="IPR050712">
    <property type="entry name" value="NAD(P)H-dep_reductase"/>
</dbReference>
<name>A0A917P7U3_9DEIO</name>
<feature type="domain" description="NADPH-dependent FMN reductase-like" evidence="1">
    <location>
        <begin position="13"/>
        <end position="153"/>
    </location>
</feature>
<gene>
    <name evidence="2" type="ORF">GCM10008939_07390</name>
</gene>
<dbReference type="PANTHER" id="PTHR30543">
    <property type="entry name" value="CHROMATE REDUCTASE"/>
    <property type="match status" value="1"/>
</dbReference>
<proteinExistence type="predicted"/>
<dbReference type="AlphaFoldDB" id="A0A917P7U3"/>
<dbReference type="InterPro" id="IPR029039">
    <property type="entry name" value="Flavoprotein-like_sf"/>
</dbReference>
<reference evidence="2" key="2">
    <citation type="submission" date="2020-09" db="EMBL/GenBank/DDBJ databases">
        <authorList>
            <person name="Sun Q."/>
            <person name="Ohkuma M."/>
        </authorList>
    </citation>
    <scope>NUCLEOTIDE SEQUENCE</scope>
    <source>
        <strain evidence="2">JCM 14371</strain>
    </source>
</reference>
<evidence type="ECO:0000259" key="1">
    <source>
        <dbReference type="Pfam" id="PF03358"/>
    </source>
</evidence>
<dbReference type="GO" id="GO:0005829">
    <property type="term" value="C:cytosol"/>
    <property type="evidence" value="ECO:0007669"/>
    <property type="project" value="TreeGrafter"/>
</dbReference>
<dbReference type="EMBL" id="BMOE01000001">
    <property type="protein sequence ID" value="GGJ65918.1"/>
    <property type="molecule type" value="Genomic_DNA"/>
</dbReference>
<dbReference type="Pfam" id="PF03358">
    <property type="entry name" value="FMN_red"/>
    <property type="match status" value="1"/>
</dbReference>
<dbReference type="PANTHER" id="PTHR30543:SF28">
    <property type="entry name" value="NADPH-DEPENDENT FMN REDUCTASE-LIKE DOMAIN-CONTAINING PROTEIN"/>
    <property type="match status" value="1"/>
</dbReference>
<dbReference type="GO" id="GO:0010181">
    <property type="term" value="F:FMN binding"/>
    <property type="evidence" value="ECO:0007669"/>
    <property type="project" value="TreeGrafter"/>
</dbReference>
<accession>A0A917P7U3</accession>
<organism evidence="2 3">
    <name type="scientific">Deinococcus aquiradiocola</name>
    <dbReference type="NCBI Taxonomy" id="393059"/>
    <lineage>
        <taxon>Bacteria</taxon>
        <taxon>Thermotogati</taxon>
        <taxon>Deinococcota</taxon>
        <taxon>Deinococci</taxon>
        <taxon>Deinococcales</taxon>
        <taxon>Deinococcaceae</taxon>
        <taxon>Deinococcus</taxon>
    </lineage>
</organism>
<reference evidence="2" key="1">
    <citation type="journal article" date="2014" name="Int. J. Syst. Evol. Microbiol.">
        <title>Complete genome sequence of Corynebacterium casei LMG S-19264T (=DSM 44701T), isolated from a smear-ripened cheese.</title>
        <authorList>
            <consortium name="US DOE Joint Genome Institute (JGI-PGF)"/>
            <person name="Walter F."/>
            <person name="Albersmeier A."/>
            <person name="Kalinowski J."/>
            <person name="Ruckert C."/>
        </authorList>
    </citation>
    <scope>NUCLEOTIDE SEQUENCE</scope>
    <source>
        <strain evidence="2">JCM 14371</strain>
    </source>
</reference>